<keyword evidence="2" id="KW-1185">Reference proteome</keyword>
<evidence type="ECO:0000313" key="2">
    <source>
        <dbReference type="Proteomes" id="UP001597299"/>
    </source>
</evidence>
<dbReference type="EMBL" id="JBHUHD010000001">
    <property type="protein sequence ID" value="MFD2141604.1"/>
    <property type="molecule type" value="Genomic_DNA"/>
</dbReference>
<name>A0ABW4YZF8_9HYPH</name>
<accession>A0ABW4YZF8</accession>
<proteinExistence type="predicted"/>
<organism evidence="1 2">
    <name type="scientific">Ancylobacter oerskovii</name>
    <dbReference type="NCBI Taxonomy" id="459519"/>
    <lineage>
        <taxon>Bacteria</taxon>
        <taxon>Pseudomonadati</taxon>
        <taxon>Pseudomonadota</taxon>
        <taxon>Alphaproteobacteria</taxon>
        <taxon>Hyphomicrobiales</taxon>
        <taxon>Xanthobacteraceae</taxon>
        <taxon>Ancylobacter</taxon>
    </lineage>
</organism>
<dbReference type="Proteomes" id="UP001597299">
    <property type="component" value="Unassembled WGS sequence"/>
</dbReference>
<protein>
    <submittedName>
        <fullName evidence="1">Uncharacterized protein</fullName>
    </submittedName>
</protein>
<reference evidence="2" key="1">
    <citation type="journal article" date="2019" name="Int. J. Syst. Evol. Microbiol.">
        <title>The Global Catalogue of Microorganisms (GCM) 10K type strain sequencing project: providing services to taxonomists for standard genome sequencing and annotation.</title>
        <authorList>
            <consortium name="The Broad Institute Genomics Platform"/>
            <consortium name="The Broad Institute Genome Sequencing Center for Infectious Disease"/>
            <person name="Wu L."/>
            <person name="Ma J."/>
        </authorList>
    </citation>
    <scope>NUCLEOTIDE SEQUENCE [LARGE SCALE GENOMIC DNA]</scope>
    <source>
        <strain evidence="2">CCM 7435</strain>
    </source>
</reference>
<comment type="caution">
    <text evidence="1">The sequence shown here is derived from an EMBL/GenBank/DDBJ whole genome shotgun (WGS) entry which is preliminary data.</text>
</comment>
<gene>
    <name evidence="1" type="ORF">ACFSNC_14425</name>
</gene>
<evidence type="ECO:0000313" key="1">
    <source>
        <dbReference type="EMBL" id="MFD2141604.1"/>
    </source>
</evidence>
<sequence>MPPRLTGLLDPAIARMLDICLHRAQQTAAMPEDSADRADIRARLALALIEATGRGARDEGELVEFALRVLPAYRERHVGG</sequence>
<dbReference type="RefSeq" id="WP_213352711.1">
    <property type="nucleotide sequence ID" value="NZ_JAHBGB010000027.1"/>
</dbReference>